<reference evidence="3 4" key="1">
    <citation type="submission" date="2021-02" db="EMBL/GenBank/DDBJ databases">
        <title>Porcisia hertigi Genome sequencing and assembly.</title>
        <authorList>
            <person name="Almutairi H."/>
            <person name="Gatherer D."/>
        </authorList>
    </citation>
    <scope>NUCLEOTIDE SEQUENCE [LARGE SCALE GENOMIC DNA]</scope>
    <source>
        <strain evidence="3 4">C119</strain>
    </source>
</reference>
<feature type="signal peptide" evidence="2">
    <location>
        <begin position="1"/>
        <end position="23"/>
    </location>
</feature>
<evidence type="ECO:0000313" key="3">
    <source>
        <dbReference type="EMBL" id="KAG5510584.1"/>
    </source>
</evidence>
<dbReference type="AlphaFoldDB" id="A0A836YGG9"/>
<proteinExistence type="predicted"/>
<protein>
    <submittedName>
        <fullName evidence="3">Uncharacterized protein</fullName>
    </submittedName>
</protein>
<evidence type="ECO:0000313" key="4">
    <source>
        <dbReference type="Proteomes" id="UP000674318"/>
    </source>
</evidence>
<name>A0A836YGG9_9TRYP</name>
<organism evidence="3 4">
    <name type="scientific">Porcisia hertigi</name>
    <dbReference type="NCBI Taxonomy" id="2761500"/>
    <lineage>
        <taxon>Eukaryota</taxon>
        <taxon>Discoba</taxon>
        <taxon>Euglenozoa</taxon>
        <taxon>Kinetoplastea</taxon>
        <taxon>Metakinetoplastina</taxon>
        <taxon>Trypanosomatida</taxon>
        <taxon>Trypanosomatidae</taxon>
        <taxon>Leishmaniinae</taxon>
        <taxon>Porcisia</taxon>
    </lineage>
</organism>
<feature type="chain" id="PRO_5032771361" evidence="2">
    <location>
        <begin position="24"/>
        <end position="509"/>
    </location>
</feature>
<feature type="compositionally biased region" description="Low complexity" evidence="1">
    <location>
        <begin position="482"/>
        <end position="491"/>
    </location>
</feature>
<comment type="caution">
    <text evidence="3">The sequence shown here is derived from an EMBL/GenBank/DDBJ whole genome shotgun (WGS) entry which is preliminary data.</text>
</comment>
<feature type="compositionally biased region" description="Basic residues" evidence="1">
    <location>
        <begin position="492"/>
        <end position="509"/>
    </location>
</feature>
<dbReference type="GeneID" id="94292906"/>
<dbReference type="KEGG" id="phet:94292906"/>
<dbReference type="RefSeq" id="XP_067759188.1">
    <property type="nucleotide sequence ID" value="XM_067902829.1"/>
</dbReference>
<feature type="region of interest" description="Disordered" evidence="1">
    <location>
        <begin position="348"/>
        <end position="509"/>
    </location>
</feature>
<evidence type="ECO:0000256" key="2">
    <source>
        <dbReference type="SAM" id="SignalP"/>
    </source>
</evidence>
<gene>
    <name evidence="3" type="ORF">JKF63_06881</name>
</gene>
<evidence type="ECO:0000256" key="1">
    <source>
        <dbReference type="SAM" id="MobiDB-lite"/>
    </source>
</evidence>
<dbReference type="Proteomes" id="UP000674318">
    <property type="component" value="Unassembled WGS sequence"/>
</dbReference>
<keyword evidence="2" id="KW-0732">Signal</keyword>
<sequence>MRGAILRPSCVLHAALLFSSSAGLHHDSAGEAAMVGDEMSSTAAASLWLQNSELHHAAAAVMHTQQADAAGATAAAQDHESALVVLGDNSTTSTNGHVDYFMGGFGPCHLAEVAVVPESARVRAHGPRGHMHKLHTAAAPVGASFSSEPVPAAASAALPRRAGDDGEVVVAKRPVITKARRIRLASAAAQAAEVLQAVGSPATALLLSQRVQQLQAEEALLNASLQRLKAERDLATVRHTCGEELNNYRHGVQQREQRVVRAAMTDDTRFQDPVVSYSQESGDDTLQTLSEADLLGMPATADAEAAAASAAATATVASRAVKRSNRISHADPKVPSARKRWPHDVRAAGVHKTKAAPKPPSWRGAKPGAPHRKSLWPPKQMPVRARGTSTGKQLSIARARKHQAKTPLRMKERRPTSSTKATAAKMSRKYRGVKAKTPAAAIKGVVRGQRMKAASAAARLSRTPSLARAKPQRGSRAPAKGKSATVPPAKSSKSKATKAVPKKSAGRRR</sequence>
<accession>A0A836YGG9</accession>
<dbReference type="EMBL" id="JAFJZO010000009">
    <property type="protein sequence ID" value="KAG5510584.1"/>
    <property type="molecule type" value="Genomic_DNA"/>
</dbReference>
<dbReference type="OrthoDB" id="267810at2759"/>
<keyword evidence="4" id="KW-1185">Reference proteome</keyword>